<feature type="region of interest" description="Disordered" evidence="2">
    <location>
        <begin position="612"/>
        <end position="642"/>
    </location>
</feature>
<feature type="compositionally biased region" description="Low complexity" evidence="2">
    <location>
        <begin position="612"/>
        <end position="622"/>
    </location>
</feature>
<dbReference type="InterPro" id="IPR009091">
    <property type="entry name" value="RCC1/BLIP-II"/>
</dbReference>
<evidence type="ECO:0000313" key="3">
    <source>
        <dbReference type="EMBL" id="KAG2374859.1"/>
    </source>
</evidence>
<dbReference type="PANTHER" id="PTHR22870">
    <property type="entry name" value="REGULATOR OF CHROMOSOME CONDENSATION"/>
    <property type="match status" value="1"/>
</dbReference>
<organism evidence="3 4">
    <name type="scientific">Naegleria lovaniensis</name>
    <name type="common">Amoeba</name>
    <dbReference type="NCBI Taxonomy" id="51637"/>
    <lineage>
        <taxon>Eukaryota</taxon>
        <taxon>Discoba</taxon>
        <taxon>Heterolobosea</taxon>
        <taxon>Tetramitia</taxon>
        <taxon>Eutetramitia</taxon>
        <taxon>Vahlkampfiidae</taxon>
        <taxon>Naegleria</taxon>
    </lineage>
</organism>
<feature type="region of interest" description="Disordered" evidence="2">
    <location>
        <begin position="317"/>
        <end position="354"/>
    </location>
</feature>
<comment type="caution">
    <text evidence="3">The sequence shown here is derived from an EMBL/GenBank/DDBJ whole genome shotgun (WGS) entry which is preliminary data.</text>
</comment>
<dbReference type="AlphaFoldDB" id="A0AA88GGI0"/>
<sequence length="1039" mass="116907">MRDRHGSTRLVSSSNSTSLTTTIMSFQKASSQQQPSSSPPLKYLFYKINHLSKLNGSSTLVVTLPSNQSDMKMQNSSHSSRHEQFLVPMDDHEYDDYILYNDDDGGDGGDDTVDDAMTMMDDQYDDDHQLLLIGVKNEFRDVMDVSRIKCIFSENESTFIVMEDDSIWVAGSDNSNYQLGLGHNQPLTQIPTLIPSFTSHHEKIKKISILIGSTVFLTENGNVYACGIDYYTSDYHCNANHTINHHHVFSSPTLIFTNIQNISSHTQDYLVMITKDFELMICGRIKQVTRSMMIESHGMQEDQPCVITNNTRPITFPGSEQLSSHHDTTNNNHHNATNNNHHNATNTNHHNNHTSFIDDQMLPIHFGTCTTLPREFVIKISCHGRSLMILTNLGNIYVYGENTCGKFGIIANNIANSNDSNHSEFIDTLTRQDYFQNQSLQIIDIECSDRNCYFLTNCGTVYCSGEFILLTHYVTELLHNDLFIADRGKIMKRNGSIVSRYVSQYYNEFFYRMDHFDFLIDGKIITVLKSAIYPMDIFSKAQLLDPYFVSHSIASSVKKSLVDSCCSNDHHGSLVNHKSSISTNSTSFNSSNSITSTTFNSTSTTIGMTSNASTTSITSNSTPPNVTQVNQHSHSKKSSIIHSSKSTSKLSEITYKKLLDFFNSLSLYQMILGDYDLKHFESYFKASSSDAYNAQQIQLQQLWIDKYTFVSAAIATTSNTSSNTISNTSSLQEDSFLRGVKQRLKEFLTTHHSNLISSHHQFYVHYIHIKKFFQNATTINELIFTLMICFEKNITVAIEAFIQNLQDTILQSVNEDRHDQYGGGGNIPCSPSSVMANSTNMTLQLLHTRNKMNMNTTTNTTTTSTTSTTTTNTFFSTVPSNYDELHKMVIDAFGLVDRKQLPPPATFGRKKIAKNDGRLLGFGSAVGDQCVDDCHEFGSIAMINDKYYSYLSQKPVEPFTFVFVCGILAAIKLLLKSDRVKTPDAKISKDELIAFQTSMNAIRDHLREHLEFNKTSSSTKKKPNIVSGGLKNFDSFSIP</sequence>
<dbReference type="EMBL" id="PYSW02000041">
    <property type="protein sequence ID" value="KAG2374859.1"/>
    <property type="molecule type" value="Genomic_DNA"/>
</dbReference>
<evidence type="ECO:0000256" key="1">
    <source>
        <dbReference type="ARBA" id="ARBA00022737"/>
    </source>
</evidence>
<dbReference type="InterPro" id="IPR051210">
    <property type="entry name" value="Ub_ligase/GEF_domain"/>
</dbReference>
<evidence type="ECO:0000256" key="2">
    <source>
        <dbReference type="SAM" id="MobiDB-lite"/>
    </source>
</evidence>
<feature type="compositionally biased region" description="Low complexity" evidence="2">
    <location>
        <begin position="329"/>
        <end position="349"/>
    </location>
</feature>
<keyword evidence="4" id="KW-1185">Reference proteome</keyword>
<dbReference type="RefSeq" id="XP_044544033.1">
    <property type="nucleotide sequence ID" value="XM_044685755.1"/>
</dbReference>
<protein>
    <recommendedName>
        <fullName evidence="5">Regulator of chromosome condensation domain-containing protein</fullName>
    </recommendedName>
</protein>
<dbReference type="GeneID" id="68102687"/>
<evidence type="ECO:0008006" key="5">
    <source>
        <dbReference type="Google" id="ProtNLM"/>
    </source>
</evidence>
<dbReference type="PANTHER" id="PTHR22870:SF408">
    <property type="entry name" value="OS09G0560450 PROTEIN"/>
    <property type="match status" value="1"/>
</dbReference>
<reference evidence="3 4" key="1">
    <citation type="journal article" date="2018" name="BMC Genomics">
        <title>The genome of Naegleria lovaniensis, the basis for a comparative approach to unravel pathogenicity factors of the human pathogenic amoeba N. fowleri.</title>
        <authorList>
            <person name="Liechti N."/>
            <person name="Schurch N."/>
            <person name="Bruggmann R."/>
            <person name="Wittwer M."/>
        </authorList>
    </citation>
    <scope>NUCLEOTIDE SEQUENCE [LARGE SCALE GENOMIC DNA]</scope>
    <source>
        <strain evidence="3 4">ATCC 30569</strain>
    </source>
</reference>
<dbReference type="SUPFAM" id="SSF50985">
    <property type="entry name" value="RCC1/BLIP-II"/>
    <property type="match status" value="1"/>
</dbReference>
<keyword evidence="1" id="KW-0677">Repeat</keyword>
<accession>A0AA88GGI0</accession>
<evidence type="ECO:0000313" key="4">
    <source>
        <dbReference type="Proteomes" id="UP000816034"/>
    </source>
</evidence>
<gene>
    <name evidence="3" type="ORF">C9374_010233</name>
</gene>
<dbReference type="Proteomes" id="UP000816034">
    <property type="component" value="Unassembled WGS sequence"/>
</dbReference>
<dbReference type="Gene3D" id="2.130.10.30">
    <property type="entry name" value="Regulator of chromosome condensation 1/beta-lactamase-inhibitor protein II"/>
    <property type="match status" value="2"/>
</dbReference>
<name>A0AA88GGI0_NAELO</name>
<proteinExistence type="predicted"/>